<protein>
    <submittedName>
        <fullName evidence="1">DUF6157 family protein</fullName>
    </submittedName>
</protein>
<reference evidence="2" key="1">
    <citation type="journal article" date="2019" name="Int. J. Syst. Evol. Microbiol.">
        <title>The Global Catalogue of Microorganisms (GCM) 10K type strain sequencing project: providing services to taxonomists for standard genome sequencing and annotation.</title>
        <authorList>
            <consortium name="The Broad Institute Genomics Platform"/>
            <consortium name="The Broad Institute Genome Sequencing Center for Infectious Disease"/>
            <person name="Wu L."/>
            <person name="Ma J."/>
        </authorList>
    </citation>
    <scope>NUCLEOTIDE SEQUENCE [LARGE SCALE GENOMIC DNA]</scope>
    <source>
        <strain evidence="2">PCU 280</strain>
    </source>
</reference>
<comment type="caution">
    <text evidence="1">The sequence shown here is derived from an EMBL/GenBank/DDBJ whole genome shotgun (WGS) entry which is preliminary data.</text>
</comment>
<sequence>MRIDHNHYNMFVEVAEDCPATSAQIPKAKAGAKTVPLMQYEMLAGHPYSYTQEDVLFEVYATRNSIPDELRAEERERFFSKGQPCLRTSSLCKRYGWGIHHNAEGKIALYAIDSTEYQTLKNDSSLKHVRAMRSSRA</sequence>
<dbReference type="Pfam" id="PF19654">
    <property type="entry name" value="DUF6157"/>
    <property type="match status" value="1"/>
</dbReference>
<proteinExistence type="predicted"/>
<organism evidence="1 2">
    <name type="scientific">Paenibacillus septentrionalis</name>
    <dbReference type="NCBI Taxonomy" id="429342"/>
    <lineage>
        <taxon>Bacteria</taxon>
        <taxon>Bacillati</taxon>
        <taxon>Bacillota</taxon>
        <taxon>Bacilli</taxon>
        <taxon>Bacillales</taxon>
        <taxon>Paenibacillaceae</taxon>
        <taxon>Paenibacillus</taxon>
    </lineage>
</organism>
<dbReference type="RefSeq" id="WP_379235521.1">
    <property type="nucleotide sequence ID" value="NZ_JBHSTE010000004.1"/>
</dbReference>
<dbReference type="InterPro" id="IPR046155">
    <property type="entry name" value="DUF6157"/>
</dbReference>
<accession>A0ABW1V698</accession>
<evidence type="ECO:0000313" key="2">
    <source>
        <dbReference type="Proteomes" id="UP001596233"/>
    </source>
</evidence>
<evidence type="ECO:0000313" key="1">
    <source>
        <dbReference type="EMBL" id="MFC6333741.1"/>
    </source>
</evidence>
<dbReference type="Proteomes" id="UP001596233">
    <property type="component" value="Unassembled WGS sequence"/>
</dbReference>
<name>A0ABW1V698_9BACL</name>
<keyword evidence="2" id="KW-1185">Reference proteome</keyword>
<dbReference type="EMBL" id="JBHSTE010000004">
    <property type="protein sequence ID" value="MFC6333741.1"/>
    <property type="molecule type" value="Genomic_DNA"/>
</dbReference>
<gene>
    <name evidence="1" type="ORF">ACFP56_14025</name>
</gene>